<gene>
    <name evidence="2" type="ORF">A7U60_g5963</name>
</gene>
<feature type="region of interest" description="Disordered" evidence="1">
    <location>
        <begin position="259"/>
        <end position="286"/>
    </location>
</feature>
<feature type="compositionally biased region" description="Basic residues" evidence="1">
    <location>
        <begin position="13"/>
        <end position="23"/>
    </location>
</feature>
<evidence type="ECO:0000313" key="2">
    <source>
        <dbReference type="EMBL" id="OCB86790.1"/>
    </source>
</evidence>
<dbReference type="EMBL" id="LNZH02000198">
    <property type="protein sequence ID" value="OCB86790.1"/>
    <property type="molecule type" value="Genomic_DNA"/>
</dbReference>
<feature type="compositionally biased region" description="Polar residues" evidence="1">
    <location>
        <begin position="53"/>
        <end position="69"/>
    </location>
</feature>
<feature type="region of interest" description="Disordered" evidence="1">
    <location>
        <begin position="1"/>
        <end position="77"/>
    </location>
</feature>
<protein>
    <submittedName>
        <fullName evidence="2">Uncharacterized protein</fullName>
    </submittedName>
</protein>
<feature type="compositionally biased region" description="Polar residues" evidence="1">
    <location>
        <begin position="25"/>
        <end position="38"/>
    </location>
</feature>
<reference evidence="2" key="1">
    <citation type="submission" date="2016-06" db="EMBL/GenBank/DDBJ databases">
        <title>Draft Genome sequence of the fungus Inonotus baumii.</title>
        <authorList>
            <person name="Zhu H."/>
            <person name="Lin W."/>
        </authorList>
    </citation>
    <scope>NUCLEOTIDE SEQUENCE</scope>
    <source>
        <strain evidence="2">821</strain>
    </source>
</reference>
<dbReference type="Proteomes" id="UP000757232">
    <property type="component" value="Unassembled WGS sequence"/>
</dbReference>
<evidence type="ECO:0000256" key="1">
    <source>
        <dbReference type="SAM" id="MobiDB-lite"/>
    </source>
</evidence>
<comment type="caution">
    <text evidence="2">The sequence shown here is derived from an EMBL/GenBank/DDBJ whole genome shotgun (WGS) entry which is preliminary data.</text>
</comment>
<sequence>MASAGNPPPNSKRTQRGVRRRPSRVNFTQENKGSNDANSGRGALPSRPKVAVQSISPSDHASNSHTASSPVPEKPNDELLKRAKGVIDELYQQYITLDTKYRCFEYYREKVVFYLAEEQKHVYVSRHIKDLNRSRGRGATQAEDEAITRRIRKAKAEIQKVDLEVIEDLRRAHHELVKQKEKGFGVAENSNDKANATAQAFSENILKVVSICPIDKTIDVLSYLNKAVGLLRSLRNTYNGEKVLMLEEEFEKLLKEHKRLQQQQQTANGQASTATTKSTADPDTHHSNVVKLYQRAENMRHQENANSQLRIHRYNLTTKLDRQMEKTERLRRKLEAPADAGVEFIYVIPDIQ</sequence>
<accession>A0A9Q5N2F7</accession>
<keyword evidence="3" id="KW-1185">Reference proteome</keyword>
<feature type="compositionally biased region" description="Low complexity" evidence="1">
    <location>
        <begin position="261"/>
        <end position="276"/>
    </location>
</feature>
<dbReference type="AlphaFoldDB" id="A0A9Q5N2F7"/>
<feature type="compositionally biased region" description="Pro residues" evidence="1">
    <location>
        <begin position="1"/>
        <end position="10"/>
    </location>
</feature>
<organism evidence="2 3">
    <name type="scientific">Sanghuangporus baumii</name>
    <name type="common">Phellinus baumii</name>
    <dbReference type="NCBI Taxonomy" id="108892"/>
    <lineage>
        <taxon>Eukaryota</taxon>
        <taxon>Fungi</taxon>
        <taxon>Dikarya</taxon>
        <taxon>Basidiomycota</taxon>
        <taxon>Agaricomycotina</taxon>
        <taxon>Agaricomycetes</taxon>
        <taxon>Hymenochaetales</taxon>
        <taxon>Hymenochaetaceae</taxon>
        <taxon>Sanghuangporus</taxon>
    </lineage>
</organism>
<name>A0A9Q5N2F7_SANBA</name>
<evidence type="ECO:0000313" key="3">
    <source>
        <dbReference type="Proteomes" id="UP000757232"/>
    </source>
</evidence>
<proteinExistence type="predicted"/>